<dbReference type="Gene3D" id="3.30.200.20">
    <property type="entry name" value="Phosphorylase Kinase, domain 1"/>
    <property type="match status" value="1"/>
</dbReference>
<reference evidence="11" key="1">
    <citation type="submission" date="2016-06" db="EMBL/GenBank/DDBJ databases">
        <title>Parallel loss of symbiosis genes in relatives of nitrogen-fixing non-legume Parasponia.</title>
        <authorList>
            <person name="Van Velzen R."/>
            <person name="Holmer R."/>
            <person name="Bu F."/>
            <person name="Rutten L."/>
            <person name="Van Zeijl A."/>
            <person name="Liu W."/>
            <person name="Santuari L."/>
            <person name="Cao Q."/>
            <person name="Sharma T."/>
            <person name="Shen D."/>
            <person name="Roswanjaya Y."/>
            <person name="Wardhani T."/>
            <person name="Kalhor M.S."/>
            <person name="Jansen J."/>
            <person name="Van den Hoogen J."/>
            <person name="Gungor B."/>
            <person name="Hartog M."/>
            <person name="Hontelez J."/>
            <person name="Verver J."/>
            <person name="Yang W.-C."/>
            <person name="Schijlen E."/>
            <person name="Repin R."/>
            <person name="Schilthuizen M."/>
            <person name="Schranz E."/>
            <person name="Heidstra R."/>
            <person name="Miyata K."/>
            <person name="Fedorova E."/>
            <person name="Kohlen W."/>
            <person name="Bisseling T."/>
            <person name="Smit S."/>
            <person name="Geurts R."/>
        </authorList>
    </citation>
    <scope>NUCLEOTIDE SEQUENCE [LARGE SCALE GENOMIC DNA]</scope>
    <source>
        <strain evidence="11">cv. RG33-2</strain>
    </source>
</reference>
<evidence type="ECO:0000313" key="10">
    <source>
        <dbReference type="EMBL" id="PON95844.1"/>
    </source>
</evidence>
<protein>
    <submittedName>
        <fullName evidence="10">GPCR kinase</fullName>
    </submittedName>
</protein>
<dbReference type="STRING" id="63057.A0A2P5FDK3"/>
<evidence type="ECO:0000256" key="3">
    <source>
        <dbReference type="ARBA" id="ARBA00022741"/>
    </source>
</evidence>
<keyword evidence="3 6" id="KW-0547">Nucleotide-binding</keyword>
<accession>A0A2P5FDK3</accession>
<evidence type="ECO:0000256" key="6">
    <source>
        <dbReference type="PROSITE-ProRule" id="PRU10141"/>
    </source>
</evidence>
<dbReference type="GO" id="GO:0005524">
    <property type="term" value="F:ATP binding"/>
    <property type="evidence" value="ECO:0007669"/>
    <property type="project" value="UniProtKB-UniRule"/>
</dbReference>
<name>A0A2P5FDK3_TREOI</name>
<evidence type="ECO:0000256" key="5">
    <source>
        <dbReference type="ARBA" id="ARBA00022840"/>
    </source>
</evidence>
<gene>
    <name evidence="10" type="ORF">TorRG33x02_083670</name>
</gene>
<dbReference type="InterPro" id="IPR051343">
    <property type="entry name" value="G-type_lectin_kinases/EP1-like"/>
</dbReference>
<dbReference type="EMBL" id="JXTC01000042">
    <property type="protein sequence ID" value="PON95844.1"/>
    <property type="molecule type" value="Genomic_DNA"/>
</dbReference>
<keyword evidence="2" id="KW-0732">Signal</keyword>
<dbReference type="InterPro" id="IPR008271">
    <property type="entry name" value="Ser/Thr_kinase_AS"/>
</dbReference>
<sequence>MTESHYYSSSYIKVHISSQKNSNTTAIDSHKPFALPLMASFAVLLAVLMIAIVVTLLGQGGFGKVFKGVLKDGTIVAIKRPENTRGTKHKIAHLDVKPHNILLDDNFCAKLSDFGMSKLINRDESQVVTGVRGTVGYLAPEWEHSRISVKVNVYSFRILLLEIITGRKILDFLQPHSDIHLLTLLEKKAFENRLKDMVECQSEDMQN</sequence>
<dbReference type="GO" id="GO:0004674">
    <property type="term" value="F:protein serine/threonine kinase activity"/>
    <property type="evidence" value="ECO:0007669"/>
    <property type="project" value="UniProtKB-KW"/>
</dbReference>
<dbReference type="PANTHER" id="PTHR47976">
    <property type="entry name" value="G-TYPE LECTIN S-RECEPTOR-LIKE SERINE/THREONINE-PROTEIN KINASE SD2-5"/>
    <property type="match status" value="1"/>
</dbReference>
<keyword evidence="1" id="KW-0808">Transferase</keyword>
<dbReference type="SUPFAM" id="SSF56112">
    <property type="entry name" value="Protein kinase-like (PK-like)"/>
    <property type="match status" value="1"/>
</dbReference>
<dbReference type="InParanoid" id="A0A2P5FDK3"/>
<evidence type="ECO:0000313" key="11">
    <source>
        <dbReference type="Proteomes" id="UP000237000"/>
    </source>
</evidence>
<keyword evidence="8" id="KW-0812">Transmembrane</keyword>
<keyword evidence="11" id="KW-1185">Reference proteome</keyword>
<keyword evidence="4 10" id="KW-0418">Kinase</keyword>
<dbReference type="InterPro" id="IPR011009">
    <property type="entry name" value="Kinase-like_dom_sf"/>
</dbReference>
<evidence type="ECO:0000256" key="8">
    <source>
        <dbReference type="SAM" id="Phobius"/>
    </source>
</evidence>
<dbReference type="Pfam" id="PF00069">
    <property type="entry name" value="Pkinase"/>
    <property type="match status" value="1"/>
</dbReference>
<dbReference type="InterPro" id="IPR017441">
    <property type="entry name" value="Protein_kinase_ATP_BS"/>
</dbReference>
<dbReference type="SMART" id="SM00220">
    <property type="entry name" value="S_TKc"/>
    <property type="match status" value="1"/>
</dbReference>
<dbReference type="InterPro" id="IPR000719">
    <property type="entry name" value="Prot_kinase_dom"/>
</dbReference>
<organism evidence="10 11">
    <name type="scientific">Trema orientale</name>
    <name type="common">Charcoal tree</name>
    <name type="synonym">Celtis orientalis</name>
    <dbReference type="NCBI Taxonomy" id="63057"/>
    <lineage>
        <taxon>Eukaryota</taxon>
        <taxon>Viridiplantae</taxon>
        <taxon>Streptophyta</taxon>
        <taxon>Embryophyta</taxon>
        <taxon>Tracheophyta</taxon>
        <taxon>Spermatophyta</taxon>
        <taxon>Magnoliopsida</taxon>
        <taxon>eudicotyledons</taxon>
        <taxon>Gunneridae</taxon>
        <taxon>Pentapetalae</taxon>
        <taxon>rosids</taxon>
        <taxon>fabids</taxon>
        <taxon>Rosales</taxon>
        <taxon>Cannabaceae</taxon>
        <taxon>Trema</taxon>
    </lineage>
</organism>
<dbReference type="PANTHER" id="PTHR47976:SF66">
    <property type="entry name" value="G-TYPE LECTIN S-RECEPTOR-LIKE SERINE_THREONINE-PROTEIN KINASE SD2-5"/>
    <property type="match status" value="1"/>
</dbReference>
<feature type="domain" description="Protein kinase" evidence="9">
    <location>
        <begin position="1"/>
        <end position="207"/>
    </location>
</feature>
<dbReference type="PROSITE" id="PS00108">
    <property type="entry name" value="PROTEIN_KINASE_ST"/>
    <property type="match status" value="1"/>
</dbReference>
<proteinExistence type="inferred from homology"/>
<evidence type="ECO:0000256" key="4">
    <source>
        <dbReference type="ARBA" id="ARBA00022777"/>
    </source>
</evidence>
<dbReference type="Proteomes" id="UP000237000">
    <property type="component" value="Unassembled WGS sequence"/>
</dbReference>
<evidence type="ECO:0000256" key="2">
    <source>
        <dbReference type="ARBA" id="ARBA00022729"/>
    </source>
</evidence>
<keyword evidence="8" id="KW-0472">Membrane</keyword>
<dbReference type="Gene3D" id="1.10.510.10">
    <property type="entry name" value="Transferase(Phosphotransferase) domain 1"/>
    <property type="match status" value="1"/>
</dbReference>
<comment type="caution">
    <text evidence="10">The sequence shown here is derived from an EMBL/GenBank/DDBJ whole genome shotgun (WGS) entry which is preliminary data.</text>
</comment>
<evidence type="ECO:0000256" key="7">
    <source>
        <dbReference type="RuleBase" id="RU000304"/>
    </source>
</evidence>
<dbReference type="PROSITE" id="PS50011">
    <property type="entry name" value="PROTEIN_KINASE_DOM"/>
    <property type="match status" value="1"/>
</dbReference>
<feature type="transmembrane region" description="Helical" evidence="8">
    <location>
        <begin position="33"/>
        <end position="57"/>
    </location>
</feature>
<evidence type="ECO:0000256" key="1">
    <source>
        <dbReference type="ARBA" id="ARBA00022679"/>
    </source>
</evidence>
<keyword evidence="8" id="KW-1133">Transmembrane helix</keyword>
<keyword evidence="5 6" id="KW-0067">ATP-binding</keyword>
<dbReference type="OrthoDB" id="4062651at2759"/>
<feature type="binding site" evidence="6">
    <location>
        <position position="79"/>
    </location>
    <ligand>
        <name>ATP</name>
        <dbReference type="ChEBI" id="CHEBI:30616"/>
    </ligand>
</feature>
<evidence type="ECO:0000259" key="9">
    <source>
        <dbReference type="PROSITE" id="PS50011"/>
    </source>
</evidence>
<comment type="similarity">
    <text evidence="7">Belongs to the protein kinase superfamily.</text>
</comment>
<keyword evidence="7" id="KW-0723">Serine/threonine-protein kinase</keyword>
<dbReference type="PROSITE" id="PS00107">
    <property type="entry name" value="PROTEIN_KINASE_ATP"/>
    <property type="match status" value="1"/>
</dbReference>
<dbReference type="AlphaFoldDB" id="A0A2P5FDK3"/>